<dbReference type="InterPro" id="IPR021308">
    <property type="entry name" value="GfcB"/>
</dbReference>
<dbReference type="EMBL" id="PDNU01000025">
    <property type="protein sequence ID" value="PHK94430.1"/>
    <property type="molecule type" value="Genomic_DNA"/>
</dbReference>
<gene>
    <name evidence="1" type="ORF">CR162_13115</name>
</gene>
<organism evidence="1 2">
    <name type="scientific">Teichococcus rhizosphaerae</name>
    <dbReference type="NCBI Taxonomy" id="1335062"/>
    <lineage>
        <taxon>Bacteria</taxon>
        <taxon>Pseudomonadati</taxon>
        <taxon>Pseudomonadota</taxon>
        <taxon>Alphaproteobacteria</taxon>
        <taxon>Acetobacterales</taxon>
        <taxon>Roseomonadaceae</taxon>
        <taxon>Roseomonas</taxon>
    </lineage>
</organism>
<proteinExistence type="predicted"/>
<evidence type="ECO:0000313" key="1">
    <source>
        <dbReference type="EMBL" id="PHK94430.1"/>
    </source>
</evidence>
<sequence>MRPLLLLLLALPGCAMPGFMGKALGLGGESLPLAEPDTSLPAPDDGTPALRLRWAKGQAVALLIEQHGETRMWRSAGGLVVATDGARVTATAGLREWVAGSRIDGPDPLDEPRSLLGRTATLRRQMDLMRADRAPQGMRFGLFLTCRVSAAPQGQALLVSEQCRGGGTAFTNRYWADPATGGIWRSEQWVGEAGLLRLEVVTPPSS</sequence>
<dbReference type="OrthoDB" id="6237231at2"/>
<dbReference type="Gene3D" id="2.40.360.10">
    <property type="entry name" value="YmcC-like"/>
    <property type="match status" value="1"/>
</dbReference>
<dbReference type="InterPro" id="IPR023373">
    <property type="entry name" value="YmcC_sf"/>
</dbReference>
<evidence type="ECO:0008006" key="3">
    <source>
        <dbReference type="Google" id="ProtNLM"/>
    </source>
</evidence>
<dbReference type="Pfam" id="PF11102">
    <property type="entry name" value="YjbF"/>
    <property type="match status" value="1"/>
</dbReference>
<comment type="caution">
    <text evidence="1">The sequence shown here is derived from an EMBL/GenBank/DDBJ whole genome shotgun (WGS) entry which is preliminary data.</text>
</comment>
<evidence type="ECO:0000313" key="2">
    <source>
        <dbReference type="Proteomes" id="UP000223527"/>
    </source>
</evidence>
<protein>
    <recommendedName>
        <fullName evidence="3">YjbF family lipoprotein</fullName>
    </recommendedName>
</protein>
<dbReference type="Proteomes" id="UP000223527">
    <property type="component" value="Unassembled WGS sequence"/>
</dbReference>
<keyword evidence="2" id="KW-1185">Reference proteome</keyword>
<reference evidence="1 2" key="1">
    <citation type="submission" date="2017-10" db="EMBL/GenBank/DDBJ databases">
        <authorList>
            <person name="Banno H."/>
            <person name="Chua N.-H."/>
        </authorList>
    </citation>
    <scope>NUCLEOTIDE SEQUENCE [LARGE SCALE GENOMIC DNA]</scope>
    <source>
        <strain evidence="1 2">YW11</strain>
    </source>
</reference>
<accession>A0A2C7A7T1</accession>
<dbReference type="RefSeq" id="WP_099095980.1">
    <property type="nucleotide sequence ID" value="NZ_PDNU01000025.1"/>
</dbReference>
<name>A0A2C7A7T1_9PROT</name>
<dbReference type="AlphaFoldDB" id="A0A2C7A7T1"/>
<dbReference type="SUPFAM" id="SSF159270">
    <property type="entry name" value="YmcC-like"/>
    <property type="match status" value="1"/>
</dbReference>